<sequence length="202" mass="22518">MKSVVKYFANGIITITPIALVIYVVIQVFYFLDNLLGRFLKNQDSGFEYIPGSGLLLSIVLITLVGWLATQYVSRTLLNRFERLIARIPIVKSLYSIIKETIESFFGEKRSFAKVALVRIPDTSMRMMGFVTSEDMDKLSDQLSGHIAVYLPQSFQVAGFTVLVPKEDVEILDISAEDAMRFILSAGVSGQNGSRGTVNFSK</sequence>
<dbReference type="AlphaFoldDB" id="A0A292YSV5"/>
<dbReference type="PANTHER" id="PTHR31876:SF26">
    <property type="entry name" value="PROTEIN LIKE COV 2"/>
    <property type="match status" value="1"/>
</dbReference>
<gene>
    <name evidence="2" type="ORF">EFBL_3250</name>
</gene>
<protein>
    <recommendedName>
        <fullName evidence="4">DUF502 domain-containing protein</fullName>
    </recommendedName>
</protein>
<dbReference type="PANTHER" id="PTHR31876">
    <property type="entry name" value="COV-LIKE PROTEIN 1"/>
    <property type="match status" value="1"/>
</dbReference>
<keyword evidence="1" id="KW-0812">Transmembrane</keyword>
<dbReference type="InterPro" id="IPR007462">
    <property type="entry name" value="COV1-like"/>
</dbReference>
<dbReference type="Pfam" id="PF04367">
    <property type="entry name" value="DUF502"/>
    <property type="match status" value="1"/>
</dbReference>
<name>A0A292YSV5_9BACL</name>
<dbReference type="Proteomes" id="UP000217785">
    <property type="component" value="Unassembled WGS sequence"/>
</dbReference>
<accession>A0A292YSV5</accession>
<keyword evidence="1" id="KW-1133">Transmembrane helix</keyword>
<dbReference type="EMBL" id="BDUF01000106">
    <property type="protein sequence ID" value="GAX91560.1"/>
    <property type="molecule type" value="Genomic_DNA"/>
</dbReference>
<comment type="caution">
    <text evidence="2">The sequence shown here is derived from an EMBL/GenBank/DDBJ whole genome shotgun (WGS) entry which is preliminary data.</text>
</comment>
<dbReference type="RefSeq" id="WP_096183490.1">
    <property type="nucleotide sequence ID" value="NZ_BDUF01000106.1"/>
</dbReference>
<evidence type="ECO:0000256" key="1">
    <source>
        <dbReference type="SAM" id="Phobius"/>
    </source>
</evidence>
<reference evidence="3" key="1">
    <citation type="submission" date="2017-07" db="EMBL/GenBank/DDBJ databases">
        <title>Draft genome sequence of Effusibacillus lacus strain skLN1.</title>
        <authorList>
            <person name="Watanabe M."/>
            <person name="Kojima H."/>
            <person name="Fukui M."/>
        </authorList>
    </citation>
    <scope>NUCLEOTIDE SEQUENCE [LARGE SCALE GENOMIC DNA]</scope>
    <source>
        <strain evidence="3">skLN1</strain>
    </source>
</reference>
<evidence type="ECO:0000313" key="3">
    <source>
        <dbReference type="Proteomes" id="UP000217785"/>
    </source>
</evidence>
<organism evidence="2 3">
    <name type="scientific">Effusibacillus lacus</name>
    <dbReference type="NCBI Taxonomy" id="1348429"/>
    <lineage>
        <taxon>Bacteria</taxon>
        <taxon>Bacillati</taxon>
        <taxon>Bacillota</taxon>
        <taxon>Bacilli</taxon>
        <taxon>Bacillales</taxon>
        <taxon>Alicyclobacillaceae</taxon>
        <taxon>Effusibacillus</taxon>
    </lineage>
</organism>
<feature type="transmembrane region" description="Helical" evidence="1">
    <location>
        <begin position="52"/>
        <end position="73"/>
    </location>
</feature>
<feature type="transmembrane region" description="Helical" evidence="1">
    <location>
        <begin position="7"/>
        <end position="32"/>
    </location>
</feature>
<evidence type="ECO:0000313" key="2">
    <source>
        <dbReference type="EMBL" id="GAX91560.1"/>
    </source>
</evidence>
<proteinExistence type="predicted"/>
<keyword evidence="3" id="KW-1185">Reference proteome</keyword>
<dbReference type="OrthoDB" id="9789516at2"/>
<keyword evidence="1" id="KW-0472">Membrane</keyword>
<evidence type="ECO:0008006" key="4">
    <source>
        <dbReference type="Google" id="ProtNLM"/>
    </source>
</evidence>